<keyword evidence="9 10" id="KW-0539">Nucleus</keyword>
<dbReference type="InterPro" id="IPR011494">
    <property type="entry name" value="HIRA-like_C"/>
</dbReference>
<dbReference type="InterPro" id="IPR036322">
    <property type="entry name" value="WD40_repeat_dom_sf"/>
</dbReference>
<keyword evidence="5 10" id="KW-0677">Repeat</keyword>
<dbReference type="InterPro" id="IPR015943">
    <property type="entry name" value="WD40/YVTN_repeat-like_dom_sf"/>
</dbReference>
<evidence type="ECO:0000313" key="14">
    <source>
        <dbReference type="Proteomes" id="UP000236544"/>
    </source>
</evidence>
<accession>A0A0P1KZ89</accession>
<dbReference type="SUPFAM" id="SSF50978">
    <property type="entry name" value="WD40 repeat-like"/>
    <property type="match status" value="1"/>
</dbReference>
<dbReference type="GO" id="GO:0006338">
    <property type="term" value="P:chromatin remodeling"/>
    <property type="evidence" value="ECO:0007669"/>
    <property type="project" value="InterPro"/>
</dbReference>
<dbReference type="InterPro" id="IPR001680">
    <property type="entry name" value="WD40_rpt"/>
</dbReference>
<protein>
    <recommendedName>
        <fullName evidence="10">Protein HIR</fullName>
    </recommendedName>
</protein>
<evidence type="ECO:0000256" key="6">
    <source>
        <dbReference type="ARBA" id="ARBA00022853"/>
    </source>
</evidence>
<feature type="region of interest" description="Disordered" evidence="11">
    <location>
        <begin position="418"/>
        <end position="443"/>
    </location>
</feature>
<dbReference type="GO" id="GO:0000417">
    <property type="term" value="C:HIR complex"/>
    <property type="evidence" value="ECO:0007669"/>
    <property type="project" value="TreeGrafter"/>
</dbReference>
<dbReference type="GO" id="GO:0000785">
    <property type="term" value="C:chromatin"/>
    <property type="evidence" value="ECO:0007669"/>
    <property type="project" value="TreeGrafter"/>
</dbReference>
<evidence type="ECO:0000256" key="5">
    <source>
        <dbReference type="ARBA" id="ARBA00022737"/>
    </source>
</evidence>
<dbReference type="PANTHER" id="PTHR13831">
    <property type="entry name" value="MEMBER OF THE HIR1 FAMILY OF WD-REPEAT PROTEINS"/>
    <property type="match status" value="1"/>
</dbReference>
<dbReference type="GO" id="GO:0006351">
    <property type="term" value="P:DNA-templated transcription"/>
    <property type="evidence" value="ECO:0007669"/>
    <property type="project" value="InterPro"/>
</dbReference>
<evidence type="ECO:0000256" key="11">
    <source>
        <dbReference type="SAM" id="MobiDB-lite"/>
    </source>
</evidence>
<keyword evidence="7 10" id="KW-0805">Transcription regulation</keyword>
<keyword evidence="4 10" id="KW-0853">WD repeat</keyword>
<dbReference type="Gene3D" id="2.130.10.10">
    <property type="entry name" value="YVTN repeat-like/Quinoprotein amine dehydrogenase"/>
    <property type="match status" value="1"/>
</dbReference>
<comment type="subcellular location">
    <subcellularLocation>
        <location evidence="1 10">Nucleus</location>
    </subcellularLocation>
</comment>
<evidence type="ECO:0000256" key="8">
    <source>
        <dbReference type="ARBA" id="ARBA00023163"/>
    </source>
</evidence>
<keyword evidence="6 10" id="KW-0156">Chromatin regulator</keyword>
<keyword evidence="8 10" id="KW-0804">Transcription</keyword>
<dbReference type="GO" id="GO:0031491">
    <property type="term" value="F:nucleosome binding"/>
    <property type="evidence" value="ECO:0007669"/>
    <property type="project" value="TreeGrafter"/>
</dbReference>
<evidence type="ECO:0000259" key="12">
    <source>
        <dbReference type="Pfam" id="PF07569"/>
    </source>
</evidence>
<evidence type="ECO:0000256" key="7">
    <source>
        <dbReference type="ARBA" id="ARBA00023015"/>
    </source>
</evidence>
<proteinExistence type="inferred from homology"/>
<dbReference type="OrthoDB" id="1741719at2759"/>
<evidence type="ECO:0000256" key="3">
    <source>
        <dbReference type="ARBA" id="ARBA00022491"/>
    </source>
</evidence>
<evidence type="ECO:0000256" key="10">
    <source>
        <dbReference type="RuleBase" id="RU364014"/>
    </source>
</evidence>
<name>A0A0P1KZ89_9SACH</name>
<dbReference type="Proteomes" id="UP000236544">
    <property type="component" value="Unassembled WGS sequence"/>
</dbReference>
<evidence type="ECO:0000256" key="9">
    <source>
        <dbReference type="ARBA" id="ARBA00023242"/>
    </source>
</evidence>
<gene>
    <name evidence="13" type="ORF">LAQU0_S04e00650g</name>
</gene>
<dbReference type="InterPro" id="IPR031120">
    <property type="entry name" value="HIR1-like"/>
</dbReference>
<keyword evidence="3 10" id="KW-0678">Repressor</keyword>
<dbReference type="PANTHER" id="PTHR13831:SF1">
    <property type="entry name" value="PROTEIN HIR2"/>
    <property type="match status" value="1"/>
</dbReference>
<dbReference type="SMART" id="SM00320">
    <property type="entry name" value="WD40"/>
    <property type="match status" value="5"/>
</dbReference>
<dbReference type="EMBL" id="LN890563">
    <property type="protein sequence ID" value="CUS21781.1"/>
    <property type="molecule type" value="Genomic_DNA"/>
</dbReference>
<dbReference type="GO" id="GO:0006355">
    <property type="term" value="P:regulation of DNA-templated transcription"/>
    <property type="evidence" value="ECO:0007669"/>
    <property type="project" value="InterPro"/>
</dbReference>
<evidence type="ECO:0000256" key="2">
    <source>
        <dbReference type="ARBA" id="ARBA00007306"/>
    </source>
</evidence>
<sequence>MKLLKYPRALHNGRIVACACVGDKLVTAGASSVSVWSCSELVGAAMGKTPAKEVRENFEIPVRDEKSGPLKLVGGCPTQIYVGSDRAVLVANSWLEAREKSQFEPLFEVQTPACITDVQVDTCLHLMFVLVSQGADDNYIALLSTETKSEVGRIPLGASQPVTGIVDPVSQFFTVICVDRNVSLFQYSTSGSFKLLNRLSHYLQVDPLRYRISMSPQADILPILNSVSGSTPAVLLLDRKNGFKLKSTLVGHFDKCQAFQFSPKLYQKTLKSGAKSPYNLAASSGFDAGNIVIWNTKRLKPLLNTKCTDDSYVTDLQWTADGLALFATTNDGTLLIFAFRPEELGEVLPDSEITRLRSQIPILEPLPLVEKPVSGISSKVDTPAQGSSGNVTKVNGKKKIAPTVIQSISMEFNAPSYSVPKDLKRKPKDTTQQPSTKKQKHDLEPMDFLDTNLLMPSVSFSKMRLAAPKVRLSFVYKPTENDALSLNVKNGSGNEQTPSILSLKLSEFGQEKIVFEDFLPKLITICTAGENFWSCCSDDGTIYVYSDSGKKLLPPMIMGVPISFLEACGKFLLCLTSMGQLYCWDVERAALHFPPNSVYPLLSPNLRFSDDVLTRAENITMCTLTLNGVPIITLSNGDGYMFDKSMESWMLINDSWWAYGSQYWDTTKTTTTSSYVDDATDKHDKKHQNWNSEAKGLSEELKDCKSSILNYLESKTNDELNRKGRARALQKFAKTILMKEGYENLEEVVTLSHLENKLLVSLRLGENEEFLKLIVIYCIRLSEMGYRDRLDNVLQWLYNDGEYKVKKVAGVPAYDLLEKIIVACADIRHVQRVTTSYATAIGLINESII</sequence>
<dbReference type="Pfam" id="PF07569">
    <property type="entry name" value="Hira"/>
    <property type="match status" value="1"/>
</dbReference>
<comment type="similarity">
    <text evidence="2 10">Belongs to the WD repeat HIR1 family.</text>
</comment>
<feature type="domain" description="Protein HIRA-like C-terminal" evidence="12">
    <location>
        <begin position="549"/>
        <end position="797"/>
    </location>
</feature>
<evidence type="ECO:0000256" key="4">
    <source>
        <dbReference type="ARBA" id="ARBA00022574"/>
    </source>
</evidence>
<dbReference type="AlphaFoldDB" id="A0A0P1KZ89"/>
<evidence type="ECO:0000313" key="13">
    <source>
        <dbReference type="EMBL" id="CUS21781.1"/>
    </source>
</evidence>
<dbReference type="GO" id="GO:0005634">
    <property type="term" value="C:nucleus"/>
    <property type="evidence" value="ECO:0007669"/>
    <property type="project" value="UniProtKB-SubCell"/>
</dbReference>
<keyword evidence="14" id="KW-1185">Reference proteome</keyword>
<evidence type="ECO:0000256" key="1">
    <source>
        <dbReference type="ARBA" id="ARBA00004123"/>
    </source>
</evidence>
<comment type="function">
    <text evidence="10">Required for replication-independent chromatin assembly and for the periodic repression of histone gene transcription during the cell cycle.</text>
</comment>
<reference evidence="14" key="1">
    <citation type="submission" date="2015-10" db="EMBL/GenBank/DDBJ databases">
        <authorList>
            <person name="Devillers H."/>
        </authorList>
    </citation>
    <scope>NUCLEOTIDE SEQUENCE [LARGE SCALE GENOMIC DNA]</scope>
</reference>
<organism evidence="13 14">
    <name type="scientific">Lachancea quebecensis</name>
    <dbReference type="NCBI Taxonomy" id="1654605"/>
    <lineage>
        <taxon>Eukaryota</taxon>
        <taxon>Fungi</taxon>
        <taxon>Dikarya</taxon>
        <taxon>Ascomycota</taxon>
        <taxon>Saccharomycotina</taxon>
        <taxon>Saccharomycetes</taxon>
        <taxon>Saccharomycetales</taxon>
        <taxon>Saccharomycetaceae</taxon>
        <taxon>Lachancea</taxon>
    </lineage>
</organism>